<protein>
    <submittedName>
        <fullName evidence="3">Uncharacterized protein</fullName>
    </submittedName>
</protein>
<evidence type="ECO:0000256" key="1">
    <source>
        <dbReference type="SAM" id="MobiDB-lite"/>
    </source>
</evidence>
<reference evidence="3" key="2">
    <citation type="submission" date="2020-08" db="EMBL/GenBank/DDBJ databases">
        <title>Draft Genome Sequence of Cumin Blight Pathogen Alternaria burnsii.</title>
        <authorList>
            <person name="Feng Z."/>
        </authorList>
    </citation>
    <scope>NUCLEOTIDE SEQUENCE</scope>
    <source>
        <strain evidence="3">CBS107.38</strain>
    </source>
</reference>
<feature type="region of interest" description="Disordered" evidence="1">
    <location>
        <begin position="409"/>
        <end position="447"/>
    </location>
</feature>
<organism evidence="3 4">
    <name type="scientific">Alternaria burnsii</name>
    <dbReference type="NCBI Taxonomy" id="1187904"/>
    <lineage>
        <taxon>Eukaryota</taxon>
        <taxon>Fungi</taxon>
        <taxon>Dikarya</taxon>
        <taxon>Ascomycota</taxon>
        <taxon>Pezizomycotina</taxon>
        <taxon>Dothideomycetes</taxon>
        <taxon>Pleosporomycetidae</taxon>
        <taxon>Pleosporales</taxon>
        <taxon>Pleosporineae</taxon>
        <taxon>Pleosporaceae</taxon>
        <taxon>Alternaria</taxon>
        <taxon>Alternaria sect. Alternaria</taxon>
    </lineage>
</organism>
<keyword evidence="4" id="KW-1185">Reference proteome</keyword>
<name>A0A8H7B9F5_9PLEO</name>
<sequence length="592" mass="65084">MDTHHANGQSQSRSDVPSLPEQEAQPAVSAWRRYVHLYAPMIASIFALSLSPAIHQALGLPTGTNILPITASFAIPTYLAASLFYPTNQPEPTPEQSIRFTRKNDFYRAGVIATYGRLFDAPYNVIRFLMDVLLSYGADQVIGEPAVGTKQRRSNFLVALMWIVGSKMVALCLAFDTPVLQRLVVMVDRTLFRTAYVALVDDVVGVLTQPNVRTFKGKITLIATQAFVICAIGLVFVAWAMSHSGEIESALAEMNAELDSIDTEHRTDAYLAETFALSDSKSRLSIARVNVAILAEHSDMDCSSFYIRYNQIWRFVFCSPGCKVLSQRGDVLEGQRTQQLCLTSLSSAGQSRITISMHSNTPPSFESIVAMFSNLPEDMLAYMNGVVDDIMAQDPNGFDPSALSIASRFTESSSSRRRQETAASPSKLSPPSPSPPSPPDPSTWDRGRACVVNATNTYWSYGREHGCSQESKSNLVDGERVYMKQPNGTLRWAVLKQQARGTLAAKAHLNQMVEAVGGDPATFRNRLAKADYVLAREAPTGVVREEDSGEMFSLWSPVHLGQPAINLFWGTGQFASGTLTMAPSTQEEMEWF</sequence>
<feature type="transmembrane region" description="Helical" evidence="2">
    <location>
        <begin position="35"/>
        <end position="54"/>
    </location>
</feature>
<keyword evidence="2" id="KW-0472">Membrane</keyword>
<evidence type="ECO:0000256" key="2">
    <source>
        <dbReference type="SAM" id="Phobius"/>
    </source>
</evidence>
<feature type="compositionally biased region" description="Pro residues" evidence="1">
    <location>
        <begin position="428"/>
        <end position="441"/>
    </location>
</feature>
<feature type="transmembrane region" description="Helical" evidence="2">
    <location>
        <begin position="156"/>
        <end position="175"/>
    </location>
</feature>
<reference evidence="3" key="1">
    <citation type="submission" date="2020-01" db="EMBL/GenBank/DDBJ databases">
        <authorList>
            <person name="Feng Z.H.Z."/>
        </authorList>
    </citation>
    <scope>NUCLEOTIDE SEQUENCE</scope>
    <source>
        <strain evidence="3">CBS107.38</strain>
    </source>
</reference>
<evidence type="ECO:0000313" key="4">
    <source>
        <dbReference type="Proteomes" id="UP000596902"/>
    </source>
</evidence>
<feature type="compositionally biased region" description="Polar residues" evidence="1">
    <location>
        <begin position="1"/>
        <end position="15"/>
    </location>
</feature>
<dbReference type="AlphaFoldDB" id="A0A8H7B9F5"/>
<keyword evidence="2" id="KW-1133">Transmembrane helix</keyword>
<keyword evidence="2" id="KW-0812">Transmembrane</keyword>
<evidence type="ECO:0000313" key="3">
    <source>
        <dbReference type="EMBL" id="KAF7677549.1"/>
    </source>
</evidence>
<feature type="transmembrane region" description="Helical" evidence="2">
    <location>
        <begin position="66"/>
        <end position="85"/>
    </location>
</feature>
<accession>A0A8H7B9F5</accession>
<proteinExistence type="predicted"/>
<gene>
    <name evidence="3" type="ORF">GT037_004408</name>
</gene>
<dbReference type="RefSeq" id="XP_038787727.1">
    <property type="nucleotide sequence ID" value="XM_038929455.1"/>
</dbReference>
<feature type="region of interest" description="Disordered" evidence="1">
    <location>
        <begin position="1"/>
        <end position="21"/>
    </location>
</feature>
<dbReference type="EMBL" id="JAAABM010000005">
    <property type="protein sequence ID" value="KAF7677549.1"/>
    <property type="molecule type" value="Genomic_DNA"/>
</dbReference>
<dbReference type="GeneID" id="62202633"/>
<dbReference type="Proteomes" id="UP000596902">
    <property type="component" value="Unassembled WGS sequence"/>
</dbReference>
<feature type="transmembrane region" description="Helical" evidence="2">
    <location>
        <begin position="219"/>
        <end position="241"/>
    </location>
</feature>
<comment type="caution">
    <text evidence="3">The sequence shown here is derived from an EMBL/GenBank/DDBJ whole genome shotgun (WGS) entry which is preliminary data.</text>
</comment>